<feature type="domain" description="RDD" evidence="6">
    <location>
        <begin position="100"/>
        <end position="204"/>
    </location>
</feature>
<proteinExistence type="predicted"/>
<name>G0M7B1_CAEBE</name>
<evidence type="ECO:0000256" key="1">
    <source>
        <dbReference type="ARBA" id="ARBA00004141"/>
    </source>
</evidence>
<keyword evidence="4 5" id="KW-0472">Membrane</keyword>
<comment type="subcellular location">
    <subcellularLocation>
        <location evidence="1">Membrane</location>
        <topology evidence="1">Multi-pass membrane protein</topology>
    </subcellularLocation>
</comment>
<evidence type="ECO:0000256" key="4">
    <source>
        <dbReference type="ARBA" id="ARBA00023136"/>
    </source>
</evidence>
<dbReference type="Proteomes" id="UP000008068">
    <property type="component" value="Unassembled WGS sequence"/>
</dbReference>
<evidence type="ECO:0000256" key="2">
    <source>
        <dbReference type="ARBA" id="ARBA00022692"/>
    </source>
</evidence>
<dbReference type="PANTHER" id="PTHR13659:SF5">
    <property type="entry name" value="PROTEIN FAM8A1"/>
    <property type="match status" value="1"/>
</dbReference>
<dbReference type="OMA" id="IETICLY"/>
<dbReference type="eggNOG" id="KOG4647">
    <property type="taxonomic scope" value="Eukaryota"/>
</dbReference>
<dbReference type="STRING" id="135651.G0M7B1"/>
<sequence length="270" mass="30458">MSRPLTKMQEIRRRFHETYGFTTIEVDYGSAQALADAHRKYIAKMRRRMAEREAPRLRSVVTWMEVYRATLPDGSGVPQLVPYPPPQQQPPINSMQFEAAGFTRRFIAEVIDFAIVLILKLGIIALLLDHDLIDLTSYGASLEEDQDVMQFINLAQDLLPLEMACKVVCCIIEGIFMSQRVLNFGIGQTPGKYMMGIRVISVKDVTSAEIPNHIIVQEPELLTLPQALKRSFLKNVIVNSLFPLSTAAFQVHNGRVFYDCLVGTCVVIDI</sequence>
<gene>
    <name evidence="7" type="ORF">CAEBREN_00277</name>
</gene>
<accession>G0M7B1</accession>
<dbReference type="OrthoDB" id="10061042at2759"/>
<dbReference type="Pfam" id="PF06271">
    <property type="entry name" value="RDD"/>
    <property type="match status" value="1"/>
</dbReference>
<dbReference type="FunCoup" id="G0M7B1">
    <property type="interactions" value="121"/>
</dbReference>
<dbReference type="InParanoid" id="G0M7B1"/>
<keyword evidence="2 5" id="KW-0812">Transmembrane</keyword>
<reference evidence="8" key="1">
    <citation type="submission" date="2011-07" db="EMBL/GenBank/DDBJ databases">
        <authorList>
            <consortium name="Caenorhabditis brenneri Sequencing and Analysis Consortium"/>
            <person name="Wilson R.K."/>
        </authorList>
    </citation>
    <scope>NUCLEOTIDE SEQUENCE [LARGE SCALE GENOMIC DNA]</scope>
    <source>
        <strain evidence="8">PB2801</strain>
    </source>
</reference>
<keyword evidence="3 5" id="KW-1133">Transmembrane helix</keyword>
<evidence type="ECO:0000313" key="7">
    <source>
        <dbReference type="EMBL" id="EGT29996.1"/>
    </source>
</evidence>
<evidence type="ECO:0000256" key="5">
    <source>
        <dbReference type="SAM" id="Phobius"/>
    </source>
</evidence>
<dbReference type="HOGENOM" id="CLU_090107_0_0_1"/>
<keyword evidence="8" id="KW-1185">Reference proteome</keyword>
<dbReference type="InterPro" id="IPR010432">
    <property type="entry name" value="RDD"/>
</dbReference>
<evidence type="ECO:0000256" key="3">
    <source>
        <dbReference type="ARBA" id="ARBA00022989"/>
    </source>
</evidence>
<dbReference type="EMBL" id="GL379786">
    <property type="protein sequence ID" value="EGT29996.1"/>
    <property type="molecule type" value="Genomic_DNA"/>
</dbReference>
<evidence type="ECO:0000313" key="8">
    <source>
        <dbReference type="Proteomes" id="UP000008068"/>
    </source>
</evidence>
<feature type="transmembrane region" description="Helical" evidence="5">
    <location>
        <begin position="106"/>
        <end position="128"/>
    </location>
</feature>
<organism evidence="8">
    <name type="scientific">Caenorhabditis brenneri</name>
    <name type="common">Nematode worm</name>
    <dbReference type="NCBI Taxonomy" id="135651"/>
    <lineage>
        <taxon>Eukaryota</taxon>
        <taxon>Metazoa</taxon>
        <taxon>Ecdysozoa</taxon>
        <taxon>Nematoda</taxon>
        <taxon>Chromadorea</taxon>
        <taxon>Rhabditida</taxon>
        <taxon>Rhabditina</taxon>
        <taxon>Rhabditomorpha</taxon>
        <taxon>Rhabditoidea</taxon>
        <taxon>Rhabditidae</taxon>
        <taxon>Peloderinae</taxon>
        <taxon>Caenorhabditis</taxon>
    </lineage>
</organism>
<dbReference type="GO" id="GO:0016020">
    <property type="term" value="C:membrane"/>
    <property type="evidence" value="ECO:0007669"/>
    <property type="project" value="UniProtKB-SubCell"/>
</dbReference>
<dbReference type="PANTHER" id="PTHR13659">
    <property type="entry name" value="AUTOSOMAL HIGHLY CONSERVED PROTEIN"/>
    <property type="match status" value="1"/>
</dbReference>
<dbReference type="InterPro" id="IPR039871">
    <property type="entry name" value="FAM8A1"/>
</dbReference>
<dbReference type="AlphaFoldDB" id="G0M7B1"/>
<evidence type="ECO:0000259" key="6">
    <source>
        <dbReference type="Pfam" id="PF06271"/>
    </source>
</evidence>
<protein>
    <recommendedName>
        <fullName evidence="6">RDD domain-containing protein</fullName>
    </recommendedName>
</protein>